<dbReference type="InterPro" id="IPR038072">
    <property type="entry name" value="GspK_central_sf"/>
</dbReference>
<dbReference type="SUPFAM" id="SSF158544">
    <property type="entry name" value="GspK insert domain-like"/>
    <property type="match status" value="1"/>
</dbReference>
<evidence type="ECO:0000256" key="4">
    <source>
        <dbReference type="ARBA" id="ARBA00022475"/>
    </source>
</evidence>
<evidence type="ECO:0000259" key="13">
    <source>
        <dbReference type="Pfam" id="PF21687"/>
    </source>
</evidence>
<dbReference type="Pfam" id="PF21687">
    <property type="entry name" value="T2SSK_1st"/>
    <property type="match status" value="1"/>
</dbReference>
<keyword evidence="3 10" id="KW-0813">Transport</keyword>
<feature type="transmembrane region" description="Helical" evidence="11">
    <location>
        <begin position="20"/>
        <end position="39"/>
    </location>
</feature>
<dbReference type="PANTHER" id="PTHR38831:SF1">
    <property type="entry name" value="TYPE II SECRETION SYSTEM PROTEIN K-RELATED"/>
    <property type="match status" value="1"/>
</dbReference>
<dbReference type="GO" id="GO:0009306">
    <property type="term" value="P:protein secretion"/>
    <property type="evidence" value="ECO:0007669"/>
    <property type="project" value="InterPro"/>
</dbReference>
<evidence type="ECO:0000259" key="12">
    <source>
        <dbReference type="Pfam" id="PF03934"/>
    </source>
</evidence>
<reference evidence="14 15" key="1">
    <citation type="submission" date="2018-05" db="EMBL/GenBank/DDBJ databases">
        <title>complete genome sequence of Aquabacterium olei NBRC 110486.</title>
        <authorList>
            <person name="Tang B."/>
            <person name="Chang J."/>
            <person name="Zhang L."/>
            <person name="Yang H."/>
        </authorList>
    </citation>
    <scope>NUCLEOTIDE SEQUENCE [LARGE SCALE GENOMIC DNA]</scope>
    <source>
        <strain evidence="14 15">NBRC 110486</strain>
    </source>
</reference>
<dbReference type="InterPro" id="IPR049179">
    <property type="entry name" value="T2SSK_SAM-like_2nd"/>
</dbReference>
<dbReference type="Gene3D" id="1.10.40.60">
    <property type="entry name" value="EpsJ-like"/>
    <property type="match status" value="2"/>
</dbReference>
<dbReference type="PIRSF" id="PIRSF002786">
    <property type="entry name" value="XcpX"/>
    <property type="match status" value="1"/>
</dbReference>
<dbReference type="AlphaFoldDB" id="A0A2U8FWB6"/>
<evidence type="ECO:0000256" key="9">
    <source>
        <dbReference type="ARBA" id="ARBA00023136"/>
    </source>
</evidence>
<dbReference type="OrthoDB" id="5293133at2"/>
<dbReference type="InterPro" id="IPR045584">
    <property type="entry name" value="Pilin-like"/>
</dbReference>
<protein>
    <recommendedName>
        <fullName evidence="10">Type II secretion system protein K</fullName>
    </recommendedName>
</protein>
<name>A0A2U8FWB6_9BURK</name>
<evidence type="ECO:0000256" key="5">
    <source>
        <dbReference type="ARBA" id="ARBA00022519"/>
    </source>
</evidence>
<dbReference type="PANTHER" id="PTHR38831">
    <property type="entry name" value="TYPE II SECRETION SYSTEM PROTEIN K"/>
    <property type="match status" value="1"/>
</dbReference>
<feature type="domain" description="T2SS protein K first SAM-like" evidence="13">
    <location>
        <begin position="125"/>
        <end position="227"/>
    </location>
</feature>
<evidence type="ECO:0000313" key="14">
    <source>
        <dbReference type="EMBL" id="AWI55333.1"/>
    </source>
</evidence>
<dbReference type="NCBIfam" id="NF037980">
    <property type="entry name" value="T2SS_GspK"/>
    <property type="match status" value="1"/>
</dbReference>
<accession>A0A2U8FWB6</accession>
<dbReference type="InterPro" id="IPR049031">
    <property type="entry name" value="T2SSK_SAM-like_1st"/>
</dbReference>
<keyword evidence="9 10" id="KW-0472">Membrane</keyword>
<evidence type="ECO:0000256" key="1">
    <source>
        <dbReference type="ARBA" id="ARBA00004533"/>
    </source>
</evidence>
<comment type="subcellular location">
    <subcellularLocation>
        <location evidence="1 10">Cell inner membrane</location>
    </subcellularLocation>
</comment>
<evidence type="ECO:0000313" key="15">
    <source>
        <dbReference type="Proteomes" id="UP000244892"/>
    </source>
</evidence>
<keyword evidence="15" id="KW-1185">Reference proteome</keyword>
<organism evidence="14 15">
    <name type="scientific">Aquabacterium olei</name>
    <dbReference type="NCBI Taxonomy" id="1296669"/>
    <lineage>
        <taxon>Bacteria</taxon>
        <taxon>Pseudomonadati</taxon>
        <taxon>Pseudomonadota</taxon>
        <taxon>Betaproteobacteria</taxon>
        <taxon>Burkholderiales</taxon>
        <taxon>Aquabacterium</taxon>
    </lineage>
</organism>
<evidence type="ECO:0000256" key="8">
    <source>
        <dbReference type="ARBA" id="ARBA00022989"/>
    </source>
</evidence>
<keyword evidence="8 11" id="KW-1133">Transmembrane helix</keyword>
<evidence type="ECO:0000256" key="2">
    <source>
        <dbReference type="ARBA" id="ARBA00007246"/>
    </source>
</evidence>
<evidence type="ECO:0000256" key="6">
    <source>
        <dbReference type="ARBA" id="ARBA00022692"/>
    </source>
</evidence>
<dbReference type="GO" id="GO:0005886">
    <property type="term" value="C:plasma membrane"/>
    <property type="evidence" value="ECO:0007669"/>
    <property type="project" value="UniProtKB-SubCell"/>
</dbReference>
<dbReference type="InterPro" id="IPR005628">
    <property type="entry name" value="GspK"/>
</dbReference>
<dbReference type="KEGG" id="aon:DEH84_15880"/>
<feature type="domain" description="T2SS protein K second SAM-like" evidence="12">
    <location>
        <begin position="231"/>
        <end position="278"/>
    </location>
</feature>
<proteinExistence type="inferred from homology"/>
<comment type="similarity">
    <text evidence="2 10">Belongs to the GSP K family.</text>
</comment>
<gene>
    <name evidence="14" type="ORF">DEH84_15880</name>
</gene>
<keyword evidence="4 10" id="KW-1003">Cell membrane</keyword>
<evidence type="ECO:0000256" key="3">
    <source>
        <dbReference type="ARBA" id="ARBA00022448"/>
    </source>
</evidence>
<sequence>MRTRPHRAPATRPAQRGAALLMAMVIVTLVATFAASMVWQQWRAVQVEGAERVRAQAMWVLSGALDWARLILREDARNGGADHLGEAWATPLAEARLSTFLAVDNANTDDAPEAFLSGRVEDATSRYNLRNVVDGNGELDPQETAVLRRLCETLGLPPSLGDGLAASYRRAWLAQQSADPAMLARLGGESGLAQAALMPQSVDQLVWLGLDAATVERLRPYLTVLPDATGVNANTAPKEVIAAVVERLDLASAERLVQARQRAAFKDTGDVGRALGVTTGMDFSRLRVNSDFFEVRGRLRLEDNVIEQRHLVQRVGMDVLVRYQTRFSGLEPSGGSGQTRP</sequence>
<keyword evidence="5 10" id="KW-0997">Cell inner membrane</keyword>
<dbReference type="EMBL" id="CP029210">
    <property type="protein sequence ID" value="AWI55333.1"/>
    <property type="molecule type" value="Genomic_DNA"/>
</dbReference>
<dbReference type="Pfam" id="PF03934">
    <property type="entry name" value="T2SSK"/>
    <property type="match status" value="1"/>
</dbReference>
<evidence type="ECO:0000256" key="10">
    <source>
        <dbReference type="PIRNR" id="PIRNR002786"/>
    </source>
</evidence>
<dbReference type="RefSeq" id="WP_109038447.1">
    <property type="nucleotide sequence ID" value="NZ_CP029210.1"/>
</dbReference>
<dbReference type="Gene3D" id="3.30.1300.30">
    <property type="entry name" value="GSPII I/J protein-like"/>
    <property type="match status" value="1"/>
</dbReference>
<keyword evidence="7" id="KW-0653">Protein transport</keyword>
<keyword evidence="6 11" id="KW-0812">Transmembrane</keyword>
<dbReference type="Proteomes" id="UP000244892">
    <property type="component" value="Chromosome"/>
</dbReference>
<evidence type="ECO:0000256" key="11">
    <source>
        <dbReference type="SAM" id="Phobius"/>
    </source>
</evidence>
<dbReference type="SUPFAM" id="SSF54523">
    <property type="entry name" value="Pili subunits"/>
    <property type="match status" value="1"/>
</dbReference>
<evidence type="ECO:0000256" key="7">
    <source>
        <dbReference type="ARBA" id="ARBA00022927"/>
    </source>
</evidence>